<dbReference type="GO" id="GO:0043565">
    <property type="term" value="F:sequence-specific DNA binding"/>
    <property type="evidence" value="ECO:0007669"/>
    <property type="project" value="TreeGrafter"/>
</dbReference>
<dbReference type="PANTHER" id="PTHR30537:SF5">
    <property type="entry name" value="HTH-TYPE TRANSCRIPTIONAL ACTIVATOR TTDR-RELATED"/>
    <property type="match status" value="1"/>
</dbReference>
<dbReference type="InterPro" id="IPR005119">
    <property type="entry name" value="LysR_subst-bd"/>
</dbReference>
<evidence type="ECO:0000256" key="1">
    <source>
        <dbReference type="ARBA" id="ARBA00009437"/>
    </source>
</evidence>
<dbReference type="RefSeq" id="WP_013895409.1">
    <property type="nucleotide sequence ID" value="NC_015675.1"/>
</dbReference>
<dbReference type="InterPro" id="IPR000847">
    <property type="entry name" value="LysR_HTH_N"/>
</dbReference>
<comment type="similarity">
    <text evidence="1">Belongs to the LysR transcriptional regulatory family.</text>
</comment>
<evidence type="ECO:0000313" key="7">
    <source>
        <dbReference type="Proteomes" id="UP000001623"/>
    </source>
</evidence>
<proteinExistence type="inferred from homology"/>
<dbReference type="GO" id="GO:0003700">
    <property type="term" value="F:DNA-binding transcription factor activity"/>
    <property type="evidence" value="ECO:0007669"/>
    <property type="project" value="InterPro"/>
</dbReference>
<dbReference type="HOGENOM" id="CLU_039613_16_2_5"/>
<dbReference type="EMBL" id="CP002279">
    <property type="protein sequence ID" value="AEH88733.1"/>
    <property type="molecule type" value="Genomic_DNA"/>
</dbReference>
<dbReference type="Gene3D" id="1.10.10.10">
    <property type="entry name" value="Winged helix-like DNA-binding domain superfamily/Winged helix DNA-binding domain"/>
    <property type="match status" value="1"/>
</dbReference>
<organism evidence="6 7">
    <name type="scientific">Mesorhizobium opportunistum (strain LMG 24607 / HAMBI 3007 / WSM2075)</name>
    <dbReference type="NCBI Taxonomy" id="536019"/>
    <lineage>
        <taxon>Bacteria</taxon>
        <taxon>Pseudomonadati</taxon>
        <taxon>Pseudomonadota</taxon>
        <taxon>Alphaproteobacteria</taxon>
        <taxon>Hyphomicrobiales</taxon>
        <taxon>Phyllobacteriaceae</taxon>
        <taxon>Mesorhizobium</taxon>
    </lineage>
</organism>
<dbReference type="InterPro" id="IPR036390">
    <property type="entry name" value="WH_DNA-bd_sf"/>
</dbReference>
<dbReference type="FunFam" id="3.40.190.290:FF:000001">
    <property type="entry name" value="Transcriptional regulator, LysR family"/>
    <property type="match status" value="1"/>
</dbReference>
<dbReference type="PROSITE" id="PS50931">
    <property type="entry name" value="HTH_LYSR"/>
    <property type="match status" value="1"/>
</dbReference>
<dbReference type="GO" id="GO:0006351">
    <property type="term" value="P:DNA-templated transcription"/>
    <property type="evidence" value="ECO:0007669"/>
    <property type="project" value="TreeGrafter"/>
</dbReference>
<feature type="domain" description="HTH lysR-type" evidence="5">
    <location>
        <begin position="1"/>
        <end position="59"/>
    </location>
</feature>
<dbReference type="STRING" id="536019.Mesop_4302"/>
<dbReference type="Proteomes" id="UP000001623">
    <property type="component" value="Chromosome"/>
</dbReference>
<gene>
    <name evidence="6" type="ordered locus">Mesop_4302</name>
</gene>
<dbReference type="CDD" id="cd08422">
    <property type="entry name" value="PBP2_CrgA_like"/>
    <property type="match status" value="1"/>
</dbReference>
<dbReference type="FunFam" id="1.10.10.10:FF:000001">
    <property type="entry name" value="LysR family transcriptional regulator"/>
    <property type="match status" value="1"/>
</dbReference>
<evidence type="ECO:0000256" key="2">
    <source>
        <dbReference type="ARBA" id="ARBA00023015"/>
    </source>
</evidence>
<dbReference type="KEGG" id="mop:Mesop_4302"/>
<dbReference type="PANTHER" id="PTHR30537">
    <property type="entry name" value="HTH-TYPE TRANSCRIPTIONAL REGULATOR"/>
    <property type="match status" value="1"/>
</dbReference>
<evidence type="ECO:0000313" key="6">
    <source>
        <dbReference type="EMBL" id="AEH88733.1"/>
    </source>
</evidence>
<dbReference type="SUPFAM" id="SSF46785">
    <property type="entry name" value="Winged helix' DNA-binding domain"/>
    <property type="match status" value="1"/>
</dbReference>
<keyword evidence="3" id="KW-0238">DNA-binding</keyword>
<dbReference type="SUPFAM" id="SSF53850">
    <property type="entry name" value="Periplasmic binding protein-like II"/>
    <property type="match status" value="1"/>
</dbReference>
<dbReference type="InterPro" id="IPR036388">
    <property type="entry name" value="WH-like_DNA-bd_sf"/>
</dbReference>
<sequence>MDHLTSMTVFANVVSEGSFAGAAKRMRLSPAAVSKHVHLLEEWLGARLLNRTTRRISLTEVGASVYERSLRILEDVEDVRTSAAESHARPTGSLRVSAPISFGALYLGKVVAEYLAAYPEVSVELVLDDRVVDIVEEGLDVAVRIAPLTDSNLIARRIAPSWEVICASPEYIDRRGRPTKPSDLQDHDCLDYALRAGRGKWRFDGPEGEVAVKVSARMTATNGQLLRDAALSGAGIVLGPTFLLGEAVRSGWLEIVMPLFKPVGRSIYAVYPSRRHLSAKVQSFVTLLADRFGENPPWDNWNVASGVDNPD</sequence>
<protein>
    <submittedName>
        <fullName evidence="6">Transcriptional regulator, LysR family</fullName>
    </submittedName>
</protein>
<dbReference type="AlphaFoldDB" id="F7Y9K7"/>
<reference evidence="6 7" key="1">
    <citation type="submission" date="2010-10" db="EMBL/GenBank/DDBJ databases">
        <title>Complete sequence of Mesorhizobium opportunistum WSM2075.</title>
        <authorList>
            <consortium name="US DOE Joint Genome Institute"/>
            <person name="Lucas S."/>
            <person name="Copeland A."/>
            <person name="Lapidus A."/>
            <person name="Cheng J.-F."/>
            <person name="Bruce D."/>
            <person name="Goodwin L."/>
            <person name="Pitluck S."/>
            <person name="Chertkov O."/>
            <person name="Misra M."/>
            <person name="Detter J.C."/>
            <person name="Han C."/>
            <person name="Tapia R."/>
            <person name="Land M."/>
            <person name="Hauser L."/>
            <person name="Kyrpides N."/>
            <person name="Ovchinnikova G."/>
            <person name="Mavrommatis K.M."/>
            <person name="Tiwari R.P."/>
            <person name="Howieson J.G."/>
            <person name="O'Hara G.W."/>
            <person name="Nandasena K.G."/>
            <person name="Woyke T."/>
        </authorList>
    </citation>
    <scope>NUCLEOTIDE SEQUENCE [LARGE SCALE GENOMIC DNA]</scope>
    <source>
        <strain evidence="7">LMG 24607 / HAMBI 3007 / WSM2075</strain>
    </source>
</reference>
<dbReference type="eggNOG" id="COG0583">
    <property type="taxonomic scope" value="Bacteria"/>
</dbReference>
<accession>F7Y9K7</accession>
<dbReference type="Pfam" id="PF00126">
    <property type="entry name" value="HTH_1"/>
    <property type="match status" value="1"/>
</dbReference>
<evidence type="ECO:0000256" key="3">
    <source>
        <dbReference type="ARBA" id="ARBA00023125"/>
    </source>
</evidence>
<keyword evidence="2" id="KW-0805">Transcription regulation</keyword>
<name>F7Y9K7_MESOW</name>
<dbReference type="Gene3D" id="3.40.190.290">
    <property type="match status" value="1"/>
</dbReference>
<keyword evidence="4" id="KW-0804">Transcription</keyword>
<dbReference type="InterPro" id="IPR058163">
    <property type="entry name" value="LysR-type_TF_proteobact-type"/>
</dbReference>
<evidence type="ECO:0000256" key="4">
    <source>
        <dbReference type="ARBA" id="ARBA00023163"/>
    </source>
</evidence>
<dbReference type="Pfam" id="PF03466">
    <property type="entry name" value="LysR_substrate"/>
    <property type="match status" value="1"/>
</dbReference>
<evidence type="ECO:0000259" key="5">
    <source>
        <dbReference type="PROSITE" id="PS50931"/>
    </source>
</evidence>